<name>A0A5M6D0J4_9BACT</name>
<keyword evidence="7" id="KW-1185">Reference proteome</keyword>
<dbReference type="SUPFAM" id="SSF103473">
    <property type="entry name" value="MFS general substrate transporter"/>
    <property type="match status" value="1"/>
</dbReference>
<feature type="transmembrane region" description="Helical" evidence="4">
    <location>
        <begin position="364"/>
        <end position="385"/>
    </location>
</feature>
<proteinExistence type="predicted"/>
<dbReference type="InterPro" id="IPR020846">
    <property type="entry name" value="MFS_dom"/>
</dbReference>
<evidence type="ECO:0000256" key="1">
    <source>
        <dbReference type="ARBA" id="ARBA00022692"/>
    </source>
</evidence>
<dbReference type="PROSITE" id="PS50850">
    <property type="entry name" value="MFS"/>
    <property type="match status" value="1"/>
</dbReference>
<dbReference type="AlphaFoldDB" id="A0A5M6D0J4"/>
<feature type="transmembrane region" description="Helical" evidence="4">
    <location>
        <begin position="293"/>
        <end position="315"/>
    </location>
</feature>
<gene>
    <name evidence="6" type="ORF">FYK55_25525</name>
</gene>
<feature type="transmembrane region" description="Helical" evidence="4">
    <location>
        <begin position="194"/>
        <end position="216"/>
    </location>
</feature>
<evidence type="ECO:0000313" key="7">
    <source>
        <dbReference type="Proteomes" id="UP000324479"/>
    </source>
</evidence>
<evidence type="ECO:0000256" key="2">
    <source>
        <dbReference type="ARBA" id="ARBA00022989"/>
    </source>
</evidence>
<feature type="transmembrane region" description="Helical" evidence="4">
    <location>
        <begin position="155"/>
        <end position="174"/>
    </location>
</feature>
<dbReference type="EMBL" id="VWOX01000022">
    <property type="protein sequence ID" value="KAA5539109.1"/>
    <property type="molecule type" value="Genomic_DNA"/>
</dbReference>
<dbReference type="InterPro" id="IPR011701">
    <property type="entry name" value="MFS"/>
</dbReference>
<feature type="transmembrane region" description="Helical" evidence="4">
    <location>
        <begin position="116"/>
        <end position="135"/>
    </location>
</feature>
<evidence type="ECO:0000259" key="5">
    <source>
        <dbReference type="PROSITE" id="PS50850"/>
    </source>
</evidence>
<feature type="transmembrane region" description="Helical" evidence="4">
    <location>
        <begin position="327"/>
        <end position="352"/>
    </location>
</feature>
<feature type="domain" description="Major facilitator superfamily (MFS) profile" evidence="5">
    <location>
        <begin position="1"/>
        <end position="387"/>
    </location>
</feature>
<dbReference type="GO" id="GO:0022857">
    <property type="term" value="F:transmembrane transporter activity"/>
    <property type="evidence" value="ECO:0007669"/>
    <property type="project" value="InterPro"/>
</dbReference>
<evidence type="ECO:0000313" key="6">
    <source>
        <dbReference type="EMBL" id="KAA5539109.1"/>
    </source>
</evidence>
<accession>A0A5M6D0J4</accession>
<dbReference type="CDD" id="cd06174">
    <property type="entry name" value="MFS"/>
    <property type="match status" value="1"/>
</dbReference>
<organism evidence="6 7">
    <name type="scientific">Roseiconus nitratireducens</name>
    <dbReference type="NCBI Taxonomy" id="2605748"/>
    <lineage>
        <taxon>Bacteria</taxon>
        <taxon>Pseudomonadati</taxon>
        <taxon>Planctomycetota</taxon>
        <taxon>Planctomycetia</taxon>
        <taxon>Pirellulales</taxon>
        <taxon>Pirellulaceae</taxon>
        <taxon>Roseiconus</taxon>
    </lineage>
</organism>
<feature type="transmembrane region" description="Helical" evidence="4">
    <location>
        <begin position="267"/>
        <end position="287"/>
    </location>
</feature>
<dbReference type="Proteomes" id="UP000324479">
    <property type="component" value="Unassembled WGS sequence"/>
</dbReference>
<dbReference type="InterPro" id="IPR036259">
    <property type="entry name" value="MFS_trans_sf"/>
</dbReference>
<feature type="transmembrane region" description="Helical" evidence="4">
    <location>
        <begin position="12"/>
        <end position="38"/>
    </location>
</feature>
<comment type="caution">
    <text evidence="6">The sequence shown here is derived from an EMBL/GenBank/DDBJ whole genome shotgun (WGS) entry which is preliminary data.</text>
</comment>
<sequence length="393" mass="42033">MPRIFRPTFLGVFGITNLQLGLAFSAYGVVAMIAYLPSGPLADLFSARRLMATALLATAAGGLVLTAIPPAGTLRWLYAFWGLSTILLFWSALIRATRQWGGEAWEGTAFGLLDGGRGLVAALLATVSVSLFAALMPADLDGVTDAERLAAFRQVILLFVAITALVACLVWFTIPDRESGSRGPEQMFRTTDALHVLARPVVWLQALIVVCAYVAYKGLDDVSLYAREVLGMDEVDAAYTSNLSMWIRPPAAVAAGIVADRWRVTRLTTLCFLCVAVGSALIASGQLGGEWTVFYLVLVATSAAIFAMRGLYFAIMREGRIPLRYTGTVVGLVSAIGYLPDVFMGPLMGFLLDRSPGPPGHQQVFATIAGFSLAGMLASSLYAFCVTRTDPPV</sequence>
<reference evidence="6 7" key="1">
    <citation type="submission" date="2019-08" db="EMBL/GenBank/DDBJ databases">
        <authorList>
            <person name="Dhanesh K."/>
            <person name="Kumar G."/>
            <person name="Sasikala C."/>
            <person name="Venkata Ramana C."/>
        </authorList>
    </citation>
    <scope>NUCLEOTIDE SEQUENCE [LARGE SCALE GENOMIC DNA]</scope>
    <source>
        <strain evidence="6 7">JC645</strain>
    </source>
</reference>
<dbReference type="Pfam" id="PF07690">
    <property type="entry name" value="MFS_1"/>
    <property type="match status" value="1"/>
</dbReference>
<feature type="transmembrane region" description="Helical" evidence="4">
    <location>
        <begin position="50"/>
        <end position="69"/>
    </location>
</feature>
<keyword evidence="3 4" id="KW-0472">Membrane</keyword>
<feature type="transmembrane region" description="Helical" evidence="4">
    <location>
        <begin position="76"/>
        <end position="96"/>
    </location>
</feature>
<evidence type="ECO:0000256" key="3">
    <source>
        <dbReference type="ARBA" id="ARBA00023136"/>
    </source>
</evidence>
<evidence type="ECO:0000256" key="4">
    <source>
        <dbReference type="SAM" id="Phobius"/>
    </source>
</evidence>
<protein>
    <submittedName>
        <fullName evidence="6">MFS transporter</fullName>
    </submittedName>
</protein>
<keyword evidence="2 4" id="KW-1133">Transmembrane helix</keyword>
<keyword evidence="1 4" id="KW-0812">Transmembrane</keyword>
<dbReference type="Gene3D" id="1.20.1250.20">
    <property type="entry name" value="MFS general substrate transporter like domains"/>
    <property type="match status" value="2"/>
</dbReference>